<evidence type="ECO:0000313" key="2">
    <source>
        <dbReference type="Proteomes" id="UP000257109"/>
    </source>
</evidence>
<dbReference type="PANTHER" id="PTHR35046">
    <property type="entry name" value="ZINC KNUCKLE (CCHC-TYPE) FAMILY PROTEIN"/>
    <property type="match status" value="1"/>
</dbReference>
<dbReference type="Proteomes" id="UP000257109">
    <property type="component" value="Unassembled WGS sequence"/>
</dbReference>
<evidence type="ECO:0000313" key="1">
    <source>
        <dbReference type="EMBL" id="RDY04684.1"/>
    </source>
</evidence>
<protein>
    <submittedName>
        <fullName evidence="1">Uncharacterized protein</fullName>
    </submittedName>
</protein>
<reference evidence="1" key="1">
    <citation type="submission" date="2018-05" db="EMBL/GenBank/DDBJ databases">
        <title>Draft genome of Mucuna pruriens seed.</title>
        <authorList>
            <person name="Nnadi N.E."/>
            <person name="Vos R."/>
            <person name="Hasami M.H."/>
            <person name="Devisetty U.K."/>
            <person name="Aguiy J.C."/>
        </authorList>
    </citation>
    <scope>NUCLEOTIDE SEQUENCE [LARGE SCALE GENOMIC DNA]</scope>
    <source>
        <strain evidence="1">JCA_2017</strain>
    </source>
</reference>
<gene>
    <name evidence="1" type="ORF">CR513_11577</name>
</gene>
<feature type="non-terminal residue" evidence="1">
    <location>
        <position position="1"/>
    </location>
</feature>
<organism evidence="1 2">
    <name type="scientific">Mucuna pruriens</name>
    <name type="common">Velvet bean</name>
    <name type="synonym">Dolichos pruriens</name>
    <dbReference type="NCBI Taxonomy" id="157652"/>
    <lineage>
        <taxon>Eukaryota</taxon>
        <taxon>Viridiplantae</taxon>
        <taxon>Streptophyta</taxon>
        <taxon>Embryophyta</taxon>
        <taxon>Tracheophyta</taxon>
        <taxon>Spermatophyta</taxon>
        <taxon>Magnoliopsida</taxon>
        <taxon>eudicotyledons</taxon>
        <taxon>Gunneridae</taxon>
        <taxon>Pentapetalae</taxon>
        <taxon>rosids</taxon>
        <taxon>fabids</taxon>
        <taxon>Fabales</taxon>
        <taxon>Fabaceae</taxon>
        <taxon>Papilionoideae</taxon>
        <taxon>50 kb inversion clade</taxon>
        <taxon>NPAAA clade</taxon>
        <taxon>indigoferoid/millettioid clade</taxon>
        <taxon>Phaseoleae</taxon>
        <taxon>Mucuna</taxon>
    </lineage>
</organism>
<dbReference type="AlphaFoldDB" id="A0A371HPR7"/>
<name>A0A371HPR7_MUCPR</name>
<comment type="caution">
    <text evidence="1">The sequence shown here is derived from an EMBL/GenBank/DDBJ whole genome shotgun (WGS) entry which is preliminary data.</text>
</comment>
<accession>A0A371HPR7</accession>
<dbReference type="OrthoDB" id="1436110at2759"/>
<dbReference type="EMBL" id="QJKJ01002035">
    <property type="protein sequence ID" value="RDY04684.1"/>
    <property type="molecule type" value="Genomic_DNA"/>
</dbReference>
<sequence>MILDGGSCTTVASTILVEKINFNIGEVKVDKKVSVSFAIENYKDEVLCDRQDTYFWAAHDNLTERIESALLIKEKLLALFYEDVYFTNKFHSSFPCEEFIDVFLDEMPHRLPPLRGIKHQIDLILGCPIPNRLAYITNHEEIKEIQKQVNELLQK</sequence>
<proteinExistence type="predicted"/>
<keyword evidence="2" id="KW-1185">Reference proteome</keyword>
<dbReference type="PANTHER" id="PTHR35046:SF9">
    <property type="entry name" value="RNA-DIRECTED DNA POLYMERASE"/>
    <property type="match status" value="1"/>
</dbReference>